<keyword evidence="1" id="KW-0812">Transmembrane</keyword>
<keyword evidence="3" id="KW-1185">Reference proteome</keyword>
<dbReference type="InterPro" id="IPR024414">
    <property type="entry name" value="Uncharacterised_PrgI"/>
</dbReference>
<evidence type="ECO:0000313" key="3">
    <source>
        <dbReference type="Proteomes" id="UP001342826"/>
    </source>
</evidence>
<name>A0ABU6P1U3_9BACI</name>
<reference evidence="2 3" key="1">
    <citation type="submission" date="2023-03" db="EMBL/GenBank/DDBJ databases">
        <title>Bacillus Genome Sequencing.</title>
        <authorList>
            <person name="Dunlap C."/>
        </authorList>
    </citation>
    <scope>NUCLEOTIDE SEQUENCE [LARGE SCALE GENOMIC DNA]</scope>
    <source>
        <strain evidence="2 3">NRS-1717</strain>
    </source>
</reference>
<keyword evidence="1" id="KW-1133">Transmembrane helix</keyword>
<dbReference type="EMBL" id="JARTFS010000009">
    <property type="protein sequence ID" value="MED4402116.1"/>
    <property type="molecule type" value="Genomic_DNA"/>
</dbReference>
<evidence type="ECO:0000256" key="1">
    <source>
        <dbReference type="SAM" id="Phobius"/>
    </source>
</evidence>
<dbReference type="Pfam" id="PF12666">
    <property type="entry name" value="PrgI"/>
    <property type="match status" value="1"/>
</dbReference>
<dbReference type="RefSeq" id="WP_066231538.1">
    <property type="nucleotide sequence ID" value="NZ_JARTFS010000009.1"/>
</dbReference>
<gene>
    <name evidence="2" type="ORF">P9271_12395</name>
</gene>
<dbReference type="GeneID" id="301141847"/>
<accession>A0ABU6P1U3</accession>
<feature type="transmembrane region" description="Helical" evidence="1">
    <location>
        <begin position="27"/>
        <end position="51"/>
    </location>
</feature>
<dbReference type="Proteomes" id="UP001342826">
    <property type="component" value="Unassembled WGS sequence"/>
</dbReference>
<keyword evidence="1" id="KW-0472">Membrane</keyword>
<evidence type="ECO:0000313" key="2">
    <source>
        <dbReference type="EMBL" id="MED4402116.1"/>
    </source>
</evidence>
<sequence>MDIIVPVDLTEEEKEVLAIFSKRQFMIVFPTMGISLGVLIFGNIPFIAGIADVGIRFFFSIFAIGTAIAMAFVHLDKYEQYLSEFIVTKIKYHLSQKKYHP</sequence>
<feature type="transmembrane region" description="Helical" evidence="1">
    <location>
        <begin position="57"/>
        <end position="75"/>
    </location>
</feature>
<proteinExistence type="predicted"/>
<comment type="caution">
    <text evidence="2">The sequence shown here is derived from an EMBL/GenBank/DDBJ whole genome shotgun (WGS) entry which is preliminary data.</text>
</comment>
<protein>
    <submittedName>
        <fullName evidence="2">PrgI family protein</fullName>
    </submittedName>
</protein>
<organism evidence="2 3">
    <name type="scientific">Metabacillus fastidiosus</name>
    <dbReference type="NCBI Taxonomy" id="1458"/>
    <lineage>
        <taxon>Bacteria</taxon>
        <taxon>Bacillati</taxon>
        <taxon>Bacillota</taxon>
        <taxon>Bacilli</taxon>
        <taxon>Bacillales</taxon>
        <taxon>Bacillaceae</taxon>
        <taxon>Metabacillus</taxon>
    </lineage>
</organism>